<accession>A0ABQ8X1N8</accession>
<feature type="region of interest" description="Disordered" evidence="2">
    <location>
        <begin position="67"/>
        <end position="120"/>
    </location>
</feature>
<name>A0ABQ8X1N8_9EUKA</name>
<evidence type="ECO:0000256" key="2">
    <source>
        <dbReference type="SAM" id="MobiDB-lite"/>
    </source>
</evidence>
<keyword evidence="4" id="KW-1185">Reference proteome</keyword>
<sequence>MSRTKKKRVGDKGKHEPLVKQILERDSGLVKGRSQPRVKSNRTKKIQEKKLIDQDLSEKILREAIKLNEEEEREELQNSQKEKKKEKKENEKISFNPNFDDQQNLSDESSNEEDYEEFETEEITMEEEELFKKFMSNNEKGVSITDRILQAIEENERELALKLKSSEKVIKIQKKLNPKATKVYKKVGNFLQTYKSGKLPKALQFVPLIKDYEKILIVSRPETWSNQAVSAVTKLFACSGTPKVCEFYNKIVLLPHLRNDLEENKKLNYHLYEALKRACFKPSAFYKGIVIPLCQKLDCTLREANVVSSIIKRRKLPALHSSAALLRISLLEYTGAISIFVRAIITKNYSLPLRVIGGIVNHLYSFYDFKEDLPLCWHLCFLDFVQRYSTQLNKQQIQKLLKLIIRQSHYAITPVIRGILRDTTPKEEQLKKNQQKIISQVETMLLD</sequence>
<evidence type="ECO:0000313" key="4">
    <source>
        <dbReference type="Proteomes" id="UP001150062"/>
    </source>
</evidence>
<feature type="compositionally biased region" description="Acidic residues" evidence="2">
    <location>
        <begin position="109"/>
        <end position="120"/>
    </location>
</feature>
<proteinExistence type="inferred from homology"/>
<comment type="similarity">
    <text evidence="1">Belongs to the bystin family.</text>
</comment>
<feature type="compositionally biased region" description="Basic and acidic residues" evidence="2">
    <location>
        <begin position="10"/>
        <end position="28"/>
    </location>
</feature>
<dbReference type="PANTHER" id="PTHR12821:SF0">
    <property type="entry name" value="BYSTIN"/>
    <property type="match status" value="1"/>
</dbReference>
<dbReference type="EMBL" id="JAOAOG010000343">
    <property type="protein sequence ID" value="KAJ6226432.1"/>
    <property type="molecule type" value="Genomic_DNA"/>
</dbReference>
<feature type="compositionally biased region" description="Basic residues" evidence="2">
    <location>
        <begin position="34"/>
        <end position="44"/>
    </location>
</feature>
<gene>
    <name evidence="3" type="ORF">M0813_10861</name>
</gene>
<protein>
    <submittedName>
        <fullName evidence="3">Bystin</fullName>
    </submittedName>
</protein>
<feature type="region of interest" description="Disordered" evidence="2">
    <location>
        <begin position="1"/>
        <end position="50"/>
    </location>
</feature>
<comment type="caution">
    <text evidence="3">The sequence shown here is derived from an EMBL/GenBank/DDBJ whole genome shotgun (WGS) entry which is preliminary data.</text>
</comment>
<feature type="compositionally biased region" description="Polar residues" evidence="2">
    <location>
        <begin position="93"/>
        <end position="107"/>
    </location>
</feature>
<dbReference type="Proteomes" id="UP001150062">
    <property type="component" value="Unassembled WGS sequence"/>
</dbReference>
<evidence type="ECO:0000313" key="3">
    <source>
        <dbReference type="EMBL" id="KAJ6226432.1"/>
    </source>
</evidence>
<dbReference type="PANTHER" id="PTHR12821">
    <property type="entry name" value="BYSTIN"/>
    <property type="match status" value="1"/>
</dbReference>
<organism evidence="3 4">
    <name type="scientific">Anaeramoeba flamelloides</name>
    <dbReference type="NCBI Taxonomy" id="1746091"/>
    <lineage>
        <taxon>Eukaryota</taxon>
        <taxon>Metamonada</taxon>
        <taxon>Anaeramoebidae</taxon>
        <taxon>Anaeramoeba</taxon>
    </lineage>
</organism>
<evidence type="ECO:0000256" key="1">
    <source>
        <dbReference type="ARBA" id="ARBA00007114"/>
    </source>
</evidence>
<dbReference type="InterPro" id="IPR007955">
    <property type="entry name" value="Bystin"/>
</dbReference>
<dbReference type="Pfam" id="PF05291">
    <property type="entry name" value="Bystin"/>
    <property type="match status" value="1"/>
</dbReference>
<reference evidence="3" key="1">
    <citation type="submission" date="2022-08" db="EMBL/GenBank/DDBJ databases">
        <title>Novel sulfate-reducing endosymbionts in the free-living metamonad Anaeramoeba.</title>
        <authorList>
            <person name="Jerlstrom-Hultqvist J."/>
            <person name="Cepicka I."/>
            <person name="Gallot-Lavallee L."/>
            <person name="Salas-Leiva D."/>
            <person name="Curtis B.A."/>
            <person name="Zahonova K."/>
            <person name="Pipaliya S."/>
            <person name="Dacks J."/>
            <person name="Roger A.J."/>
        </authorList>
    </citation>
    <scope>NUCLEOTIDE SEQUENCE</scope>
    <source>
        <strain evidence="3">Schooner1</strain>
    </source>
</reference>
<feature type="compositionally biased region" description="Basic and acidic residues" evidence="2">
    <location>
        <begin position="80"/>
        <end position="92"/>
    </location>
</feature>